<protein>
    <submittedName>
        <fullName evidence="7">Dioxygenase</fullName>
    </submittedName>
</protein>
<accession>A0A7C9PFC5</accession>
<keyword evidence="5" id="KW-0560">Oxidoreductase</keyword>
<dbReference type="InterPro" id="IPR004183">
    <property type="entry name" value="Xdiol_dOase_suB"/>
</dbReference>
<dbReference type="SUPFAM" id="SSF53213">
    <property type="entry name" value="LigB-like"/>
    <property type="match status" value="1"/>
</dbReference>
<organism evidence="7 8">
    <name type="scientific">Ideonella livida</name>
    <dbReference type="NCBI Taxonomy" id="2707176"/>
    <lineage>
        <taxon>Bacteria</taxon>
        <taxon>Pseudomonadati</taxon>
        <taxon>Pseudomonadota</taxon>
        <taxon>Betaproteobacteria</taxon>
        <taxon>Burkholderiales</taxon>
        <taxon>Sphaerotilaceae</taxon>
        <taxon>Ideonella</taxon>
    </lineage>
</organism>
<evidence type="ECO:0000256" key="5">
    <source>
        <dbReference type="ARBA" id="ARBA00023002"/>
    </source>
</evidence>
<comment type="similarity">
    <text evidence="2">Belongs to the DODA-type extradiol aromatic ring-opening dioxygenase family.</text>
</comment>
<dbReference type="Pfam" id="PF02900">
    <property type="entry name" value="LigB"/>
    <property type="match status" value="1"/>
</dbReference>
<dbReference type="CDD" id="cd07363">
    <property type="entry name" value="45_DOPA_Dioxygenase"/>
    <property type="match status" value="1"/>
</dbReference>
<keyword evidence="4" id="KW-0862">Zinc</keyword>
<dbReference type="Gene3D" id="3.40.830.10">
    <property type="entry name" value="LigB-like"/>
    <property type="match status" value="1"/>
</dbReference>
<dbReference type="InterPro" id="IPR014436">
    <property type="entry name" value="Extradiol_dOase_DODA"/>
</dbReference>
<evidence type="ECO:0000259" key="6">
    <source>
        <dbReference type="Pfam" id="PF02900"/>
    </source>
</evidence>
<feature type="domain" description="Extradiol ring-cleavage dioxygenase class III enzyme subunit B" evidence="6">
    <location>
        <begin position="12"/>
        <end position="259"/>
    </location>
</feature>
<dbReference type="Proteomes" id="UP000484255">
    <property type="component" value="Unassembled WGS sequence"/>
</dbReference>
<dbReference type="GO" id="GO:0008198">
    <property type="term" value="F:ferrous iron binding"/>
    <property type="evidence" value="ECO:0007669"/>
    <property type="project" value="InterPro"/>
</dbReference>
<dbReference type="AlphaFoldDB" id="A0A7C9PFC5"/>
<sequence>MNTVAPLPLPSLYISHGSPMTALEPGEAGAAWQALGPALDRLHGRPRAIVVASAHSLTREPVVLGAARQETVHDFYGFPDALYQLRYDTAGSPAVAARVAALIRAAGLPVHELDEGGMDHGVWTPLRSMYPEADIPVVPLAWPPNWTPAQLLALGQALAPLRHEGVLVIGSGAITHNLRLWAGGRGDPDQAEWPQCAEFRGWIEERSRTHDWDALLDYRRQAPHAVMMHPTDEHFVPFYIAAGAAGSTQAPAARVHASVTWGHLGMDIYAFGEGAQALQSALETGAAAVV</sequence>
<name>A0A7C9PFC5_9BURK</name>
<dbReference type="PANTHER" id="PTHR30096:SF0">
    <property type="entry name" value="4,5-DOPA DIOXYGENASE EXTRADIOL-LIKE PROTEIN"/>
    <property type="match status" value="1"/>
</dbReference>
<reference evidence="7 8" key="1">
    <citation type="submission" date="2020-02" db="EMBL/GenBank/DDBJ databases">
        <title>Ideonella bacterium strain TBM-1.</title>
        <authorList>
            <person name="Chen W.-M."/>
        </authorList>
    </citation>
    <scope>NUCLEOTIDE SEQUENCE [LARGE SCALE GENOMIC DNA]</scope>
    <source>
        <strain evidence="7 8">TBM-1</strain>
    </source>
</reference>
<dbReference type="GO" id="GO:0016702">
    <property type="term" value="F:oxidoreductase activity, acting on single donors with incorporation of molecular oxygen, incorporation of two atoms of oxygen"/>
    <property type="evidence" value="ECO:0007669"/>
    <property type="project" value="UniProtKB-ARBA"/>
</dbReference>
<dbReference type="EMBL" id="JAAGOH010000002">
    <property type="protein sequence ID" value="NDY90211.1"/>
    <property type="molecule type" value="Genomic_DNA"/>
</dbReference>
<evidence type="ECO:0000313" key="7">
    <source>
        <dbReference type="EMBL" id="NDY90211.1"/>
    </source>
</evidence>
<keyword evidence="8" id="KW-1185">Reference proteome</keyword>
<dbReference type="GO" id="GO:0008270">
    <property type="term" value="F:zinc ion binding"/>
    <property type="evidence" value="ECO:0007669"/>
    <property type="project" value="InterPro"/>
</dbReference>
<evidence type="ECO:0000256" key="3">
    <source>
        <dbReference type="ARBA" id="ARBA00022723"/>
    </source>
</evidence>
<keyword evidence="3" id="KW-0479">Metal-binding</keyword>
<proteinExistence type="inferred from homology"/>
<dbReference type="PIRSF" id="PIRSF006157">
    <property type="entry name" value="Doxgns_DODA"/>
    <property type="match status" value="1"/>
</dbReference>
<dbReference type="RefSeq" id="WP_163456050.1">
    <property type="nucleotide sequence ID" value="NZ_JAAGOH010000002.1"/>
</dbReference>
<dbReference type="PANTHER" id="PTHR30096">
    <property type="entry name" value="4,5-DOPA DIOXYGENASE EXTRADIOL-LIKE PROTEIN"/>
    <property type="match status" value="1"/>
</dbReference>
<comment type="cofactor">
    <cofactor evidence="1">
        <name>Zn(2+)</name>
        <dbReference type="ChEBI" id="CHEBI:29105"/>
    </cofactor>
</comment>
<evidence type="ECO:0000313" key="8">
    <source>
        <dbReference type="Proteomes" id="UP000484255"/>
    </source>
</evidence>
<evidence type="ECO:0000256" key="1">
    <source>
        <dbReference type="ARBA" id="ARBA00001947"/>
    </source>
</evidence>
<evidence type="ECO:0000256" key="2">
    <source>
        <dbReference type="ARBA" id="ARBA00007581"/>
    </source>
</evidence>
<keyword evidence="7" id="KW-0223">Dioxygenase</keyword>
<gene>
    <name evidence="7" type="ORF">G3A44_03275</name>
</gene>
<comment type="caution">
    <text evidence="7">The sequence shown here is derived from an EMBL/GenBank/DDBJ whole genome shotgun (WGS) entry which is preliminary data.</text>
</comment>
<evidence type="ECO:0000256" key="4">
    <source>
        <dbReference type="ARBA" id="ARBA00022833"/>
    </source>
</evidence>